<name>A0A1M6BA58_9FLAO</name>
<evidence type="ECO:0000256" key="6">
    <source>
        <dbReference type="PIRSR" id="PIRSR625705-1"/>
    </source>
</evidence>
<evidence type="ECO:0000256" key="5">
    <source>
        <dbReference type="ARBA" id="ARBA00023295"/>
    </source>
</evidence>
<dbReference type="InterPro" id="IPR029018">
    <property type="entry name" value="Hex-like_dom2"/>
</dbReference>
<comment type="catalytic activity">
    <reaction evidence="1">
        <text>Hydrolysis of terminal non-reducing N-acetyl-D-hexosamine residues in N-acetyl-beta-D-hexosaminides.</text>
        <dbReference type="EC" id="3.2.1.52"/>
    </reaction>
</comment>
<dbReference type="STRING" id="558155.SAMN04487911_102119"/>
<keyword evidence="4 9" id="KW-0378">Hydrolase</keyword>
<dbReference type="InterPro" id="IPR015882">
    <property type="entry name" value="HEX_bac_N"/>
</dbReference>
<dbReference type="RefSeq" id="WP_072762940.1">
    <property type="nucleotide sequence ID" value="NZ_FQYX01000002.1"/>
</dbReference>
<evidence type="ECO:0000259" key="8">
    <source>
        <dbReference type="Pfam" id="PF02838"/>
    </source>
</evidence>
<dbReference type="PRINTS" id="PR00738">
    <property type="entry name" value="GLHYDRLASE20"/>
</dbReference>
<gene>
    <name evidence="9" type="ORF">SAMN04487911_102119</name>
</gene>
<evidence type="ECO:0000256" key="4">
    <source>
        <dbReference type="ARBA" id="ARBA00022801"/>
    </source>
</evidence>
<dbReference type="Proteomes" id="UP000184231">
    <property type="component" value="Unassembled WGS sequence"/>
</dbReference>
<feature type="domain" description="Beta-hexosaminidase bacterial type N-terminal" evidence="8">
    <location>
        <begin position="33"/>
        <end position="146"/>
    </location>
</feature>
<dbReference type="Pfam" id="PF00728">
    <property type="entry name" value="Glyco_hydro_20"/>
    <property type="match status" value="1"/>
</dbReference>
<comment type="similarity">
    <text evidence="2">Belongs to the glycosyl hydrolase 20 family.</text>
</comment>
<dbReference type="EMBL" id="FQYX01000002">
    <property type="protein sequence ID" value="SHI45592.1"/>
    <property type="molecule type" value="Genomic_DNA"/>
</dbReference>
<dbReference type="SUPFAM" id="SSF51445">
    <property type="entry name" value="(Trans)glycosidases"/>
    <property type="match status" value="1"/>
</dbReference>
<evidence type="ECO:0000256" key="3">
    <source>
        <dbReference type="ARBA" id="ARBA00012663"/>
    </source>
</evidence>
<evidence type="ECO:0000313" key="9">
    <source>
        <dbReference type="EMBL" id="SHI45592.1"/>
    </source>
</evidence>
<dbReference type="PROSITE" id="PS51257">
    <property type="entry name" value="PROKAR_LIPOPROTEIN"/>
    <property type="match status" value="1"/>
</dbReference>
<dbReference type="AlphaFoldDB" id="A0A1M6BA58"/>
<dbReference type="GO" id="GO:0004563">
    <property type="term" value="F:beta-N-acetylhexosaminidase activity"/>
    <property type="evidence" value="ECO:0007669"/>
    <property type="project" value="UniProtKB-EC"/>
</dbReference>
<dbReference type="SUPFAM" id="SSF55545">
    <property type="entry name" value="beta-N-acetylhexosaminidase-like domain"/>
    <property type="match status" value="1"/>
</dbReference>
<keyword evidence="10" id="KW-1185">Reference proteome</keyword>
<organism evidence="9 10">
    <name type="scientific">Arenibacter nanhaiticus</name>
    <dbReference type="NCBI Taxonomy" id="558155"/>
    <lineage>
        <taxon>Bacteria</taxon>
        <taxon>Pseudomonadati</taxon>
        <taxon>Bacteroidota</taxon>
        <taxon>Flavobacteriia</taxon>
        <taxon>Flavobacteriales</taxon>
        <taxon>Flavobacteriaceae</taxon>
        <taxon>Arenibacter</taxon>
    </lineage>
</organism>
<dbReference type="EC" id="3.2.1.52" evidence="3"/>
<reference evidence="9 10" key="1">
    <citation type="submission" date="2016-11" db="EMBL/GenBank/DDBJ databases">
        <authorList>
            <person name="Jaros S."/>
            <person name="Januszkiewicz K."/>
            <person name="Wedrychowicz H."/>
        </authorList>
    </citation>
    <scope>NUCLEOTIDE SEQUENCE [LARGE SCALE GENOMIC DNA]</scope>
    <source>
        <strain evidence="9 10">CGMCC 1.8863</strain>
    </source>
</reference>
<dbReference type="GO" id="GO:0016020">
    <property type="term" value="C:membrane"/>
    <property type="evidence" value="ECO:0007669"/>
    <property type="project" value="TreeGrafter"/>
</dbReference>
<evidence type="ECO:0000256" key="2">
    <source>
        <dbReference type="ARBA" id="ARBA00006285"/>
    </source>
</evidence>
<dbReference type="InterPro" id="IPR015883">
    <property type="entry name" value="Glyco_hydro_20_cat"/>
</dbReference>
<dbReference type="GO" id="GO:0005975">
    <property type="term" value="P:carbohydrate metabolic process"/>
    <property type="evidence" value="ECO:0007669"/>
    <property type="project" value="InterPro"/>
</dbReference>
<sequence length="701" mass="80769">MNKTNCIYLLTIVALMFSCTPKENKLGDFKILPLPHEFDIQGVSSISFDTPLNYEASISPAPPVFNKELIVLKETKDNSLPQIKFSIDESLGIKPQGYTLNISDNEIIINSKDEAGLFYAFKTLEQLFTDARDQKVNLPLCKVTDYPALAYRSIQLDVKHHLEKSDYYYQLMDKLASYKVNGIIIEIEDKLKYKRQPMVASADAWSIEDWRKLSDYAKERHIEISPLVQGLGHASFILKHEEYKNLRDNLESDWAFNPLDPKTYEVQFDLYLDAMEAFPHGKYLHVGGDEVHTTGRGSKEPALKLQLTWLNKVAKFAEEHGRTPIFWDDMPLRQADVYSPMFNKDLTQEEVDKVWEENEHKLLQFLDLFPKNCIYMRWNYKSPQALGNIKAMQWFSSHDLQVMGATAGQTRWVLMPQEDSNIENIRSFAESSIKSGLPGLLLTLWDDDSPHFELYMRGILAFSEYAWSGDKQSKDALKSAIRHRQYGYTMAGEENTFITELEQAVAFWKNALLQGNQRNYLPSMKNALEKAVIDFPDPNNKGAWSTKYAERLQQASEIKQTTDSIAKKIEASKAKALRNIYTLEVYEQVNKLAQFSPQILLALQAYDNAGNQEQLALAATNLKELQKTFTSLRGELEEVYGKTRILSKPDNYILDQDHHAHLANQSLNFDWQFKAEILFFEKLNQEMNKEIFMERADALKK</sequence>
<dbReference type="GO" id="GO:0030203">
    <property type="term" value="P:glycosaminoglycan metabolic process"/>
    <property type="evidence" value="ECO:0007669"/>
    <property type="project" value="TreeGrafter"/>
</dbReference>
<evidence type="ECO:0000259" key="7">
    <source>
        <dbReference type="Pfam" id="PF00728"/>
    </source>
</evidence>
<feature type="active site" description="Proton donor" evidence="6">
    <location>
        <position position="290"/>
    </location>
</feature>
<dbReference type="InterPro" id="IPR017853">
    <property type="entry name" value="GH"/>
</dbReference>
<dbReference type="OrthoDB" id="9763537at2"/>
<dbReference type="Pfam" id="PF02838">
    <property type="entry name" value="Glyco_hydro_20b"/>
    <property type="match status" value="1"/>
</dbReference>
<evidence type="ECO:0000256" key="1">
    <source>
        <dbReference type="ARBA" id="ARBA00001231"/>
    </source>
</evidence>
<keyword evidence="5" id="KW-0326">Glycosidase</keyword>
<dbReference type="Gene3D" id="3.30.379.10">
    <property type="entry name" value="Chitobiase/beta-hexosaminidase domain 2-like"/>
    <property type="match status" value="1"/>
</dbReference>
<dbReference type="InterPro" id="IPR025705">
    <property type="entry name" value="Beta_hexosaminidase_sua/sub"/>
</dbReference>
<protein>
    <recommendedName>
        <fullName evidence="3">beta-N-acetylhexosaminidase</fullName>
        <ecNumber evidence="3">3.2.1.52</ecNumber>
    </recommendedName>
</protein>
<accession>A0A1M6BA58</accession>
<dbReference type="PANTHER" id="PTHR22600:SF57">
    <property type="entry name" value="BETA-N-ACETYLHEXOSAMINIDASE"/>
    <property type="match status" value="1"/>
</dbReference>
<feature type="domain" description="Glycoside hydrolase family 20 catalytic" evidence="7">
    <location>
        <begin position="150"/>
        <end position="359"/>
    </location>
</feature>
<evidence type="ECO:0000313" key="10">
    <source>
        <dbReference type="Proteomes" id="UP000184231"/>
    </source>
</evidence>
<dbReference type="Gene3D" id="3.20.20.80">
    <property type="entry name" value="Glycosidases"/>
    <property type="match status" value="1"/>
</dbReference>
<proteinExistence type="inferred from homology"/>
<dbReference type="PANTHER" id="PTHR22600">
    <property type="entry name" value="BETA-HEXOSAMINIDASE"/>
    <property type="match status" value="1"/>
</dbReference>